<dbReference type="InterPro" id="IPR041705">
    <property type="entry name" value="PIN_Sll0205"/>
</dbReference>
<dbReference type="Pfam" id="PF01850">
    <property type="entry name" value="PIN"/>
    <property type="match status" value="1"/>
</dbReference>
<sequence>MLADAGTELCVSAISAFEIAIKHRKGKLALPLAARDWLRDALQTYAIRELPVTSEIAALAPDVAVSHADPCDRIIIATAQVYSISVVTSDHLIAECADINVLW</sequence>
<dbReference type="EMBL" id="CP012673">
    <property type="protein sequence ID" value="AUX45058.1"/>
    <property type="molecule type" value="Genomic_DNA"/>
</dbReference>
<evidence type="ECO:0000313" key="2">
    <source>
        <dbReference type="EMBL" id="AUX45058.1"/>
    </source>
</evidence>
<evidence type="ECO:0000259" key="1">
    <source>
        <dbReference type="Pfam" id="PF01850"/>
    </source>
</evidence>
<dbReference type="InterPro" id="IPR052919">
    <property type="entry name" value="TA_system_RNase"/>
</dbReference>
<dbReference type="SUPFAM" id="SSF88723">
    <property type="entry name" value="PIN domain-like"/>
    <property type="match status" value="1"/>
</dbReference>
<proteinExistence type="predicted"/>
<dbReference type="PANTHER" id="PTHR36173">
    <property type="entry name" value="RIBONUCLEASE VAPC16-RELATED"/>
    <property type="match status" value="1"/>
</dbReference>
<reference evidence="2 3" key="1">
    <citation type="submission" date="2015-09" db="EMBL/GenBank/DDBJ databases">
        <title>Sorangium comparison.</title>
        <authorList>
            <person name="Zaburannyi N."/>
            <person name="Bunk B."/>
            <person name="Overmann J."/>
            <person name="Mueller R."/>
        </authorList>
    </citation>
    <scope>NUCLEOTIDE SEQUENCE [LARGE SCALE GENOMIC DNA]</scope>
    <source>
        <strain evidence="2 3">So ce26</strain>
    </source>
</reference>
<dbReference type="PANTHER" id="PTHR36173:SF1">
    <property type="entry name" value="RIBONUCLEASE VAPC22"/>
    <property type="match status" value="1"/>
</dbReference>
<dbReference type="Gene3D" id="3.40.50.1010">
    <property type="entry name" value="5'-nuclease"/>
    <property type="match status" value="1"/>
</dbReference>
<protein>
    <recommendedName>
        <fullName evidence="1">PIN domain-containing protein</fullName>
    </recommendedName>
</protein>
<evidence type="ECO:0000313" key="3">
    <source>
        <dbReference type="Proteomes" id="UP000238348"/>
    </source>
</evidence>
<accession>A0A2L0F0G4</accession>
<dbReference type="AlphaFoldDB" id="A0A2L0F0G4"/>
<organism evidence="2 3">
    <name type="scientific">Sorangium cellulosum</name>
    <name type="common">Polyangium cellulosum</name>
    <dbReference type="NCBI Taxonomy" id="56"/>
    <lineage>
        <taxon>Bacteria</taxon>
        <taxon>Pseudomonadati</taxon>
        <taxon>Myxococcota</taxon>
        <taxon>Polyangia</taxon>
        <taxon>Polyangiales</taxon>
        <taxon>Polyangiaceae</taxon>
        <taxon>Sorangium</taxon>
    </lineage>
</organism>
<name>A0A2L0F0G4_SORCE</name>
<dbReference type="Proteomes" id="UP000238348">
    <property type="component" value="Chromosome"/>
</dbReference>
<feature type="domain" description="PIN" evidence="1">
    <location>
        <begin position="4"/>
        <end position="95"/>
    </location>
</feature>
<gene>
    <name evidence="2" type="ORF">SOCE26_065390</name>
</gene>
<dbReference type="CDD" id="cd09872">
    <property type="entry name" value="PIN_Sll0205-like"/>
    <property type="match status" value="1"/>
</dbReference>
<dbReference type="InterPro" id="IPR029060">
    <property type="entry name" value="PIN-like_dom_sf"/>
</dbReference>
<dbReference type="InterPro" id="IPR002716">
    <property type="entry name" value="PIN_dom"/>
</dbReference>